<dbReference type="STRING" id="1774273.LPB03_08720"/>
<dbReference type="RefSeq" id="WP_065317693.1">
    <property type="nucleotide sequence ID" value="NZ_CAXBLX010000020.1"/>
</dbReference>
<reference evidence="8" key="1">
    <citation type="submission" date="2016-02" db="EMBL/GenBank/DDBJ databases">
        <authorList>
            <person name="Shin S.-K."/>
            <person name="Yi H."/>
            <person name="Kim E."/>
        </authorList>
    </citation>
    <scope>NUCLEOTIDE SEQUENCE [LARGE SCALE GENOMIC DNA]</scope>
    <source>
        <strain evidence="8">LPB0003</strain>
    </source>
</reference>
<evidence type="ECO:0000256" key="3">
    <source>
        <dbReference type="ARBA" id="ARBA00023295"/>
    </source>
</evidence>
<dbReference type="Pfam" id="PF02156">
    <property type="entry name" value="Glyco_hydro_26"/>
    <property type="match status" value="1"/>
</dbReference>
<keyword evidence="3 4" id="KW-0326">Glycosidase</keyword>
<comment type="similarity">
    <text evidence="1 4">Belongs to the glycosyl hydrolase 26 family.</text>
</comment>
<feature type="active site" description="Nucleophile" evidence="4">
    <location>
        <position position="316"/>
    </location>
</feature>
<dbReference type="PANTHER" id="PTHR40079:SF4">
    <property type="entry name" value="GH26 DOMAIN-CONTAINING PROTEIN-RELATED"/>
    <property type="match status" value="1"/>
</dbReference>
<evidence type="ECO:0000256" key="1">
    <source>
        <dbReference type="ARBA" id="ARBA00007754"/>
    </source>
</evidence>
<feature type="domain" description="GH26" evidence="6">
    <location>
        <begin position="75"/>
        <end position="376"/>
    </location>
</feature>
<dbReference type="OrthoDB" id="9816550at2"/>
<evidence type="ECO:0000256" key="5">
    <source>
        <dbReference type="SAM" id="Phobius"/>
    </source>
</evidence>
<dbReference type="PROSITE" id="PS51764">
    <property type="entry name" value="GH26"/>
    <property type="match status" value="1"/>
</dbReference>
<comment type="caution">
    <text evidence="7">The sequence shown here is derived from an EMBL/GenBank/DDBJ whole genome shotgun (WGS) entry which is preliminary data.</text>
</comment>
<feature type="transmembrane region" description="Helical" evidence="5">
    <location>
        <begin position="12"/>
        <end position="31"/>
    </location>
</feature>
<keyword evidence="2 4" id="KW-0378">Hydrolase</keyword>
<dbReference type="InterPro" id="IPR000805">
    <property type="entry name" value="Glyco_hydro_26"/>
</dbReference>
<dbReference type="KEGG" id="pob:LPB03_08720"/>
<gene>
    <name evidence="7" type="ORF">LPB3_00815</name>
</gene>
<evidence type="ECO:0000256" key="2">
    <source>
        <dbReference type="ARBA" id="ARBA00022801"/>
    </source>
</evidence>
<feature type="active site" description="Proton donor" evidence="4">
    <location>
        <position position="211"/>
    </location>
</feature>
<dbReference type="Proteomes" id="UP000092584">
    <property type="component" value="Unassembled WGS sequence"/>
</dbReference>
<keyword evidence="5" id="KW-0812">Transmembrane</keyword>
<dbReference type="GO" id="GO:0006080">
    <property type="term" value="P:substituted mannan metabolic process"/>
    <property type="evidence" value="ECO:0007669"/>
    <property type="project" value="InterPro"/>
</dbReference>
<evidence type="ECO:0000256" key="4">
    <source>
        <dbReference type="PROSITE-ProRule" id="PRU01100"/>
    </source>
</evidence>
<dbReference type="GO" id="GO:0016985">
    <property type="term" value="F:mannan endo-1,4-beta-mannosidase activity"/>
    <property type="evidence" value="ECO:0007669"/>
    <property type="project" value="InterPro"/>
</dbReference>
<evidence type="ECO:0000313" key="7">
    <source>
        <dbReference type="EMBL" id="OBY66571.1"/>
    </source>
</evidence>
<keyword evidence="8" id="KW-1185">Reference proteome</keyword>
<evidence type="ECO:0000259" key="6">
    <source>
        <dbReference type="PROSITE" id="PS51764"/>
    </source>
</evidence>
<protein>
    <recommendedName>
        <fullName evidence="6">GH26 domain-containing protein</fullName>
    </recommendedName>
</protein>
<organism evidence="7 8">
    <name type="scientific">Polaribacter vadi</name>
    <dbReference type="NCBI Taxonomy" id="1774273"/>
    <lineage>
        <taxon>Bacteria</taxon>
        <taxon>Pseudomonadati</taxon>
        <taxon>Bacteroidota</taxon>
        <taxon>Flavobacteriia</taxon>
        <taxon>Flavobacteriales</taxon>
        <taxon>Flavobacteriaceae</taxon>
    </lineage>
</organism>
<dbReference type="EMBL" id="LSFM01000001">
    <property type="protein sequence ID" value="OBY66571.1"/>
    <property type="molecule type" value="Genomic_DNA"/>
</dbReference>
<dbReference type="SUPFAM" id="SSF51445">
    <property type="entry name" value="(Trans)glycosidases"/>
    <property type="match status" value="1"/>
</dbReference>
<keyword evidence="5" id="KW-0472">Membrane</keyword>
<accession>A0A1B8U416</accession>
<dbReference type="InterPro" id="IPR017853">
    <property type="entry name" value="GH"/>
</dbReference>
<dbReference type="InterPro" id="IPR022790">
    <property type="entry name" value="GH26_dom"/>
</dbReference>
<keyword evidence="5" id="KW-1133">Transmembrane helix</keyword>
<dbReference type="AlphaFoldDB" id="A0A1B8U416"/>
<dbReference type="Gene3D" id="3.20.20.80">
    <property type="entry name" value="Glycosidases"/>
    <property type="match status" value="1"/>
</dbReference>
<evidence type="ECO:0000313" key="8">
    <source>
        <dbReference type="Proteomes" id="UP000092584"/>
    </source>
</evidence>
<proteinExistence type="inferred from homology"/>
<name>A0A1B8U416_9FLAO</name>
<sequence>MGSSKKTFKRLFNVIIALVIGYFVIYGLAAISKNSKGPLGGLLENMSDMVQDFERDNILEKREQNREKKLSWFKDQRKNKFALLKTKYILFGASDDSKGESYENIINLEDSLAITFPIIHIYKAWGEGQEYKFPENEVNAINRIGSIPMITWEPWFGKFSQENFPKIKAPEQRDNHGLTAVAEGHYDKYIKEWAKEAAKVGYPIYLRVGHEMNDPYRYPWGPQNNDPSEYVAAFKHVRDVFEEVGAKNIIWVWSPHLTYGKFNEYYPGTDYVDVVATGALNYGTSTSWSDWWTFEQIFGNYYEQLASFYKPIMIAEFGSLKPGGSRAKWFGDTFENFYTKYPYVTSIVFFHYSSDPSTTYKAVSWYIKDDQEVTTAIKNELKKWDPSIKQPDMQ</sequence>
<dbReference type="PANTHER" id="PTHR40079">
    <property type="entry name" value="MANNAN ENDO-1,4-BETA-MANNOSIDASE E-RELATED"/>
    <property type="match status" value="1"/>
</dbReference>